<protein>
    <recommendedName>
        <fullName evidence="3">PPIase cyclophilin-type domain-containing protein</fullName>
    </recommendedName>
</protein>
<evidence type="ECO:0000256" key="2">
    <source>
        <dbReference type="SAM" id="MobiDB-lite"/>
    </source>
</evidence>
<dbReference type="Pfam" id="PF00160">
    <property type="entry name" value="Pro_isomerase"/>
    <property type="match status" value="1"/>
</dbReference>
<proteinExistence type="inferred from homology"/>
<dbReference type="GO" id="GO:0006457">
    <property type="term" value="P:protein folding"/>
    <property type="evidence" value="ECO:0007669"/>
    <property type="project" value="TreeGrafter"/>
</dbReference>
<dbReference type="EMBL" id="JANJYJ010000007">
    <property type="protein sequence ID" value="KAK3198436.1"/>
    <property type="molecule type" value="Genomic_DNA"/>
</dbReference>
<feature type="compositionally biased region" description="Basic and acidic residues" evidence="2">
    <location>
        <begin position="150"/>
        <end position="172"/>
    </location>
</feature>
<dbReference type="Gene3D" id="2.40.100.10">
    <property type="entry name" value="Cyclophilin-like"/>
    <property type="match status" value="1"/>
</dbReference>
<dbReference type="InterPro" id="IPR002130">
    <property type="entry name" value="Cyclophilin-type_PPIase_dom"/>
</dbReference>
<evidence type="ECO:0000313" key="5">
    <source>
        <dbReference type="Proteomes" id="UP001281410"/>
    </source>
</evidence>
<dbReference type="PANTHER" id="PTHR11071">
    <property type="entry name" value="PEPTIDYL-PROLYL CIS-TRANS ISOMERASE"/>
    <property type="match status" value="1"/>
</dbReference>
<comment type="similarity">
    <text evidence="1">Belongs to the cyclophilin-type PPIase family.</text>
</comment>
<reference evidence="4" key="1">
    <citation type="journal article" date="2023" name="Plant J.">
        <title>Genome sequences and population genomics provide insights into the demographic history, inbreeding, and mutation load of two 'living fossil' tree species of Dipteronia.</title>
        <authorList>
            <person name="Feng Y."/>
            <person name="Comes H.P."/>
            <person name="Chen J."/>
            <person name="Zhu S."/>
            <person name="Lu R."/>
            <person name="Zhang X."/>
            <person name="Li P."/>
            <person name="Qiu J."/>
            <person name="Olsen K.M."/>
            <person name="Qiu Y."/>
        </authorList>
    </citation>
    <scope>NUCLEOTIDE SEQUENCE</scope>
    <source>
        <strain evidence="4">NBL</strain>
    </source>
</reference>
<dbReference type="PRINTS" id="PR00153">
    <property type="entry name" value="CSAPPISMRASE"/>
</dbReference>
<name>A0AAE0A1Q6_9ROSI</name>
<dbReference type="GO" id="GO:0016018">
    <property type="term" value="F:cyclosporin A binding"/>
    <property type="evidence" value="ECO:0007669"/>
    <property type="project" value="TreeGrafter"/>
</dbReference>
<comment type="caution">
    <text evidence="4">The sequence shown here is derived from an EMBL/GenBank/DDBJ whole genome shotgun (WGS) entry which is preliminary data.</text>
</comment>
<dbReference type="Proteomes" id="UP001281410">
    <property type="component" value="Unassembled WGS sequence"/>
</dbReference>
<organism evidence="4 5">
    <name type="scientific">Dipteronia sinensis</name>
    <dbReference type="NCBI Taxonomy" id="43782"/>
    <lineage>
        <taxon>Eukaryota</taxon>
        <taxon>Viridiplantae</taxon>
        <taxon>Streptophyta</taxon>
        <taxon>Embryophyta</taxon>
        <taxon>Tracheophyta</taxon>
        <taxon>Spermatophyta</taxon>
        <taxon>Magnoliopsida</taxon>
        <taxon>eudicotyledons</taxon>
        <taxon>Gunneridae</taxon>
        <taxon>Pentapetalae</taxon>
        <taxon>rosids</taxon>
        <taxon>malvids</taxon>
        <taxon>Sapindales</taxon>
        <taxon>Sapindaceae</taxon>
        <taxon>Hippocastanoideae</taxon>
        <taxon>Acereae</taxon>
        <taxon>Dipteronia</taxon>
    </lineage>
</organism>
<evidence type="ECO:0000259" key="3">
    <source>
        <dbReference type="PROSITE" id="PS50072"/>
    </source>
</evidence>
<dbReference type="GO" id="GO:0003755">
    <property type="term" value="F:peptidyl-prolyl cis-trans isomerase activity"/>
    <property type="evidence" value="ECO:0007669"/>
    <property type="project" value="InterPro"/>
</dbReference>
<evidence type="ECO:0000313" key="4">
    <source>
        <dbReference type="EMBL" id="KAK3198436.1"/>
    </source>
</evidence>
<evidence type="ECO:0000256" key="1">
    <source>
        <dbReference type="ARBA" id="ARBA00007365"/>
    </source>
</evidence>
<gene>
    <name evidence="4" type="ORF">Dsin_021851</name>
</gene>
<feature type="region of interest" description="Disordered" evidence="2">
    <location>
        <begin position="145"/>
        <end position="215"/>
    </location>
</feature>
<feature type="compositionally biased region" description="Basic residues" evidence="2">
    <location>
        <begin position="188"/>
        <end position="200"/>
    </location>
</feature>
<dbReference type="SUPFAM" id="SSF50891">
    <property type="entry name" value="Cyclophilin-like"/>
    <property type="match status" value="1"/>
</dbReference>
<feature type="compositionally biased region" description="Acidic residues" evidence="2">
    <location>
        <begin position="204"/>
        <end position="213"/>
    </location>
</feature>
<dbReference type="PANTHER" id="PTHR11071:SF561">
    <property type="entry name" value="PEPTIDYL-PROLYL CIS-TRANS ISOMERASE D-RELATED"/>
    <property type="match status" value="1"/>
</dbReference>
<accession>A0AAE0A1Q6</accession>
<dbReference type="GO" id="GO:0005829">
    <property type="term" value="C:cytosol"/>
    <property type="evidence" value="ECO:0007669"/>
    <property type="project" value="TreeGrafter"/>
</dbReference>
<dbReference type="AlphaFoldDB" id="A0AAE0A1Q6"/>
<dbReference type="GO" id="GO:0005886">
    <property type="term" value="C:plasma membrane"/>
    <property type="evidence" value="ECO:0007669"/>
    <property type="project" value="TreeGrafter"/>
</dbReference>
<dbReference type="PROSITE" id="PS50072">
    <property type="entry name" value="CSA_PPIASE_2"/>
    <property type="match status" value="1"/>
</dbReference>
<sequence>MVDRFKQGPFGKYLEIPQPIKVHGMLTHNLLKKQIILPNSENEDEIWFGLGQKEAWFRREECCLCSGLNMGILPEGFREKEEVLGESILTRHFTDESPTIELLEVIFNWLTEPVSGDDALKMRYLLMVSQFFGIDEARTAIPAGKHLGRLRGDGQKKEKNEEKNKNKKEENKKRKKKEEKEEKEEEKKKKKQKKKKKKKTEVKDGEDGEEETDYGNQQNNDVVKYFIFHSYGFLLAFQVWAIERITHLEGTLMANPRVFFDLSIDGHPAGRIVMELFANSTQITAENFLALCTGEKGIDRHGDITHGNGTGGESIYGPSFTYENFMKKHIGPGIMSMAKIGTRGNWSLFFICTAKTKWLDHKQVFFSQLVKGFEVLKTVNKIGSSSGFTSKPVMVIDCSQLC</sequence>
<feature type="domain" description="PPIase cyclophilin-type" evidence="3">
    <location>
        <begin position="259"/>
        <end position="400"/>
    </location>
</feature>
<dbReference type="InterPro" id="IPR029000">
    <property type="entry name" value="Cyclophilin-like_dom_sf"/>
</dbReference>
<keyword evidence="5" id="KW-1185">Reference proteome</keyword>